<dbReference type="PANTHER" id="PTHR10336">
    <property type="entry name" value="PHOSPHOINOSITIDE-SPECIFIC PHOSPHOLIPASE C FAMILY PROTEIN"/>
    <property type="match status" value="1"/>
</dbReference>
<dbReference type="GO" id="GO:0016042">
    <property type="term" value="P:lipid catabolic process"/>
    <property type="evidence" value="ECO:0007669"/>
    <property type="project" value="UniProtKB-KW"/>
</dbReference>
<dbReference type="PANTHER" id="PTHR10336:SF36">
    <property type="entry name" value="1-PHOSPHATIDYLINOSITOL 4,5-BISPHOSPHATE PHOSPHODIESTERASE BETA-4"/>
    <property type="match status" value="1"/>
</dbReference>
<dbReference type="InterPro" id="IPR053945">
    <property type="entry name" value="PLCB1-4-like_EFh"/>
</dbReference>
<evidence type="ECO:0000259" key="5">
    <source>
        <dbReference type="Pfam" id="PF17787"/>
    </source>
</evidence>
<evidence type="ECO:0000313" key="7">
    <source>
        <dbReference type="Proteomes" id="UP000036681"/>
    </source>
</evidence>
<evidence type="ECO:0000256" key="3">
    <source>
        <dbReference type="ARBA" id="ARBA00022963"/>
    </source>
</evidence>
<accession>A0A0M3IK31</accession>
<dbReference type="WBParaSite" id="ALUE_0001907201-mRNA-1">
    <property type="protein sequence ID" value="ALUE_0001907201-mRNA-1"/>
    <property type="gene ID" value="ALUE_0001907201"/>
</dbReference>
<feature type="domain" description="Phosphoinositide phospholipase C beta 1-4-like EF-hand" evidence="6">
    <location>
        <begin position="178"/>
        <end position="249"/>
    </location>
</feature>
<reference evidence="8" key="1">
    <citation type="submission" date="2017-02" db="UniProtKB">
        <authorList>
            <consortium name="WormBaseParasite"/>
        </authorList>
    </citation>
    <scope>IDENTIFICATION</scope>
</reference>
<keyword evidence="7" id="KW-1185">Reference proteome</keyword>
<dbReference type="GO" id="GO:0004435">
    <property type="term" value="F:phosphatidylinositol-4,5-bisphosphate phospholipase C activity"/>
    <property type="evidence" value="ECO:0007669"/>
    <property type="project" value="UniProtKB-EC"/>
</dbReference>
<dbReference type="AlphaFoldDB" id="A0A0M3IK31"/>
<protein>
    <recommendedName>
        <fullName evidence="1">phosphoinositide phospholipase C</fullName>
        <ecNumber evidence="1">3.1.4.11</ecNumber>
    </recommendedName>
</protein>
<dbReference type="InterPro" id="IPR001192">
    <property type="entry name" value="PI-PLC_fam"/>
</dbReference>
<evidence type="ECO:0000256" key="1">
    <source>
        <dbReference type="ARBA" id="ARBA00012368"/>
    </source>
</evidence>
<dbReference type="SUPFAM" id="SSF47473">
    <property type="entry name" value="EF-hand"/>
    <property type="match status" value="1"/>
</dbReference>
<evidence type="ECO:0000313" key="8">
    <source>
        <dbReference type="WBParaSite" id="ALUE_0001907201-mRNA-1"/>
    </source>
</evidence>
<dbReference type="GO" id="GO:0046488">
    <property type="term" value="P:phosphatidylinositol metabolic process"/>
    <property type="evidence" value="ECO:0007669"/>
    <property type="project" value="TreeGrafter"/>
</dbReference>
<dbReference type="CDD" id="cd13361">
    <property type="entry name" value="PH_PLC_beta"/>
    <property type="match status" value="1"/>
</dbReference>
<proteinExistence type="predicted"/>
<dbReference type="GO" id="GO:0051209">
    <property type="term" value="P:release of sequestered calcium ion into cytosol"/>
    <property type="evidence" value="ECO:0007669"/>
    <property type="project" value="TreeGrafter"/>
</dbReference>
<dbReference type="InterPro" id="IPR037862">
    <property type="entry name" value="PLC-beta_PH"/>
</dbReference>
<dbReference type="InterPro" id="IPR011992">
    <property type="entry name" value="EF-hand-dom_pair"/>
</dbReference>
<organism evidence="7 8">
    <name type="scientific">Ascaris lumbricoides</name>
    <name type="common">Giant roundworm</name>
    <dbReference type="NCBI Taxonomy" id="6252"/>
    <lineage>
        <taxon>Eukaryota</taxon>
        <taxon>Metazoa</taxon>
        <taxon>Ecdysozoa</taxon>
        <taxon>Nematoda</taxon>
        <taxon>Chromadorea</taxon>
        <taxon>Rhabditida</taxon>
        <taxon>Spirurina</taxon>
        <taxon>Ascaridomorpha</taxon>
        <taxon>Ascaridoidea</taxon>
        <taxon>Ascarididae</taxon>
        <taxon>Ascaris</taxon>
    </lineage>
</organism>
<dbReference type="EC" id="3.1.4.11" evidence="1"/>
<dbReference type="Proteomes" id="UP000036681">
    <property type="component" value="Unplaced"/>
</dbReference>
<dbReference type="Pfam" id="PF17787">
    <property type="entry name" value="PH_14"/>
    <property type="match status" value="1"/>
</dbReference>
<feature type="domain" description="PLC-beta PH" evidence="5">
    <location>
        <begin position="45"/>
        <end position="170"/>
    </location>
</feature>
<dbReference type="Pfam" id="PF22631">
    <property type="entry name" value="PLCB1-4-like_EFh"/>
    <property type="match status" value="1"/>
</dbReference>
<dbReference type="Gene3D" id="2.30.29.240">
    <property type="match status" value="1"/>
</dbReference>
<keyword evidence="2" id="KW-0378">Hydrolase</keyword>
<evidence type="ECO:0000256" key="2">
    <source>
        <dbReference type="ARBA" id="ARBA00022801"/>
    </source>
</evidence>
<sequence length="261" mass="30330">MRVSVVIPIPVERPTTPRSAGDARGALAAFLAMAKEYQFNWRSNIPATLLQGSYFDRYDDESTCLDLNAHFRVDEYGFFLYWACEGRDAVVLDLIQVWEARRAGLPKDGRVMFELEQRGPRETLEERTVWITHGVDLVNVSSFYIVAQDVETAKIWRNGLNELLKNTKMRHISYSTCLMKNWRYLCLSLNDRRKIPIKNIVKMFASGKTDKMVQKCLSDLGLSGNKEREELDVELFTFDKFLRLYHKICPRSDVQELFVKL</sequence>
<evidence type="ECO:0000259" key="6">
    <source>
        <dbReference type="Pfam" id="PF22631"/>
    </source>
</evidence>
<evidence type="ECO:0000256" key="4">
    <source>
        <dbReference type="ARBA" id="ARBA00023098"/>
    </source>
</evidence>
<keyword evidence="3" id="KW-0442">Lipid degradation</keyword>
<dbReference type="SUPFAM" id="SSF50729">
    <property type="entry name" value="PH domain-like"/>
    <property type="match status" value="1"/>
</dbReference>
<name>A0A0M3IK31_ASCLU</name>
<keyword evidence="4" id="KW-0443">Lipid metabolism</keyword>
<dbReference type="GO" id="GO:0048015">
    <property type="term" value="P:phosphatidylinositol-mediated signaling"/>
    <property type="evidence" value="ECO:0007669"/>
    <property type="project" value="TreeGrafter"/>
</dbReference>